<dbReference type="Proteomes" id="UP000287144">
    <property type="component" value="Unassembled WGS sequence"/>
</dbReference>
<keyword evidence="2" id="KW-1185">Reference proteome</keyword>
<gene>
    <name evidence="1" type="ORF">CEP52_017718</name>
</gene>
<accession>A0A428RIS6</accession>
<evidence type="ECO:0000313" key="2">
    <source>
        <dbReference type="Proteomes" id="UP000287144"/>
    </source>
</evidence>
<sequence length="89" mass="10407">MKEGWLKLRVVADTVCRIAAEGNWMTLLKKVEQMPQVHGVTLKDCWLFALSRRGATYDYELGAVYIRNRQDFKEAIAMVEELEMIWNLD</sequence>
<proteinExistence type="predicted"/>
<reference evidence="1 2" key="1">
    <citation type="submission" date="2017-06" db="EMBL/GenBank/DDBJ databases">
        <title>Comparative genomic analysis of Ambrosia Fusariam Clade fungi.</title>
        <authorList>
            <person name="Stajich J.E."/>
            <person name="Carrillo J."/>
            <person name="Kijimoto T."/>
            <person name="Eskalen A."/>
            <person name="O'Donnell K."/>
            <person name="Kasson M."/>
        </authorList>
    </citation>
    <scope>NUCLEOTIDE SEQUENCE [LARGE SCALE GENOMIC DNA]</scope>
    <source>
        <strain evidence="1 2">NRRL62579</strain>
    </source>
</reference>
<name>A0A428RIS6_9HYPO</name>
<dbReference type="AlphaFoldDB" id="A0A428RIS6"/>
<dbReference type="EMBL" id="NKCK01000810">
    <property type="protein sequence ID" value="RSL77412.1"/>
    <property type="molecule type" value="Genomic_DNA"/>
</dbReference>
<protein>
    <submittedName>
        <fullName evidence="1">Uncharacterized protein</fullName>
    </submittedName>
</protein>
<organism evidence="1 2">
    <name type="scientific">Fusarium oligoseptatum</name>
    <dbReference type="NCBI Taxonomy" id="2604345"/>
    <lineage>
        <taxon>Eukaryota</taxon>
        <taxon>Fungi</taxon>
        <taxon>Dikarya</taxon>
        <taxon>Ascomycota</taxon>
        <taxon>Pezizomycotina</taxon>
        <taxon>Sordariomycetes</taxon>
        <taxon>Hypocreomycetidae</taxon>
        <taxon>Hypocreales</taxon>
        <taxon>Nectriaceae</taxon>
        <taxon>Fusarium</taxon>
        <taxon>Fusarium solani species complex</taxon>
    </lineage>
</organism>
<evidence type="ECO:0000313" key="1">
    <source>
        <dbReference type="EMBL" id="RSL77412.1"/>
    </source>
</evidence>
<comment type="caution">
    <text evidence="1">The sequence shown here is derived from an EMBL/GenBank/DDBJ whole genome shotgun (WGS) entry which is preliminary data.</text>
</comment>